<dbReference type="EMBL" id="JBICBT010000397">
    <property type="protein sequence ID" value="KAL3115073.1"/>
    <property type="molecule type" value="Genomic_DNA"/>
</dbReference>
<evidence type="ECO:0000256" key="7">
    <source>
        <dbReference type="ARBA" id="ARBA00023136"/>
    </source>
</evidence>
<keyword evidence="6" id="KW-0479">Metal-binding</keyword>
<keyword evidence="6" id="KW-0863">Zinc-finger</keyword>
<reference evidence="9 10" key="1">
    <citation type="submission" date="2024-10" db="EMBL/GenBank/DDBJ databases">
        <authorList>
            <person name="Kim D."/>
        </authorList>
    </citation>
    <scope>NUCLEOTIDE SEQUENCE [LARGE SCALE GENOMIC DNA]</scope>
    <source>
        <strain evidence="9">BH-2024</strain>
    </source>
</reference>
<evidence type="ECO:0000256" key="6">
    <source>
        <dbReference type="ARBA" id="ARBA00022771"/>
    </source>
</evidence>
<evidence type="ECO:0000256" key="5">
    <source>
        <dbReference type="ARBA" id="ARBA00022737"/>
    </source>
</evidence>
<dbReference type="Pfam" id="PF26085">
    <property type="entry name" value="SH3_20"/>
    <property type="match status" value="1"/>
</dbReference>
<keyword evidence="4" id="KW-0963">Cytoplasm</keyword>
<organism evidence="9 10">
    <name type="scientific">Heterodera trifolii</name>
    <dbReference type="NCBI Taxonomy" id="157864"/>
    <lineage>
        <taxon>Eukaryota</taxon>
        <taxon>Metazoa</taxon>
        <taxon>Ecdysozoa</taxon>
        <taxon>Nematoda</taxon>
        <taxon>Chromadorea</taxon>
        <taxon>Rhabditida</taxon>
        <taxon>Tylenchina</taxon>
        <taxon>Tylenchomorpha</taxon>
        <taxon>Tylenchoidea</taxon>
        <taxon>Heteroderidae</taxon>
        <taxon>Heteroderinae</taxon>
        <taxon>Heterodera</taxon>
    </lineage>
</organism>
<dbReference type="PANTHER" id="PTHR15135:SF7">
    <property type="entry name" value="STAC-LIKE, ISOFORM J"/>
    <property type="match status" value="1"/>
</dbReference>
<comment type="caution">
    <text evidence="9">The sequence shown here is derived from an EMBL/GenBank/DDBJ whole genome shotgun (WGS) entry which is preliminary data.</text>
</comment>
<evidence type="ECO:0000256" key="1">
    <source>
        <dbReference type="ARBA" id="ARBA00004236"/>
    </source>
</evidence>
<dbReference type="GO" id="GO:0008270">
    <property type="term" value="F:zinc ion binding"/>
    <property type="evidence" value="ECO:0007669"/>
    <property type="project" value="UniProtKB-KW"/>
</dbReference>
<keyword evidence="7" id="KW-0472">Membrane</keyword>
<dbReference type="InterPro" id="IPR059031">
    <property type="entry name" value="SH3_20"/>
</dbReference>
<comment type="subcellular location">
    <subcellularLocation>
        <location evidence="1">Cell membrane</location>
    </subcellularLocation>
    <subcellularLocation>
        <location evidence="2">Cytoplasm</location>
    </subcellularLocation>
</comment>
<feature type="domain" description="STAC3-related SH3" evidence="8">
    <location>
        <begin position="216"/>
        <end position="274"/>
    </location>
</feature>
<dbReference type="GO" id="GO:0005886">
    <property type="term" value="C:plasma membrane"/>
    <property type="evidence" value="ECO:0007669"/>
    <property type="project" value="UniProtKB-SubCell"/>
</dbReference>
<dbReference type="GO" id="GO:0005737">
    <property type="term" value="C:cytoplasm"/>
    <property type="evidence" value="ECO:0007669"/>
    <property type="project" value="UniProtKB-SubCell"/>
</dbReference>
<accession>A0ABD2LIK7</accession>
<keyword evidence="3" id="KW-1003">Cell membrane</keyword>
<dbReference type="InterPro" id="IPR039688">
    <property type="entry name" value="STAC1/2/3"/>
</dbReference>
<evidence type="ECO:0000256" key="4">
    <source>
        <dbReference type="ARBA" id="ARBA00022490"/>
    </source>
</evidence>
<evidence type="ECO:0000256" key="3">
    <source>
        <dbReference type="ARBA" id="ARBA00022475"/>
    </source>
</evidence>
<gene>
    <name evidence="9" type="ORF">niasHT_017917</name>
</gene>
<keyword evidence="10" id="KW-1185">Reference proteome</keyword>
<protein>
    <recommendedName>
        <fullName evidence="8">STAC3-related SH3 domain-containing protein</fullName>
    </recommendedName>
</protein>
<sequence length="276" mass="31209">MVLRQLRTGNCGPVNCGPDICGRQLRTTIADCTLADDNCGRQLRTSAIVVRNCRPQMYSPQLSSANVRSAIAAIKSIRSLTSDGDYVLNNGDQQHCSIDEELRNLSLSPNLLRHQQSSAVLISPRCQPRRISSVPLQRQRSSAQPRCAKTSTSLDVCELLHIVTHEYIGADCALRPGERLVVVDNGDKDWKHGFKLNDYMERMVTFPSTCVAPYRPEERPMRLVRNCNLVDQKIRLYRDQIVFVQPNSLESNGRVVIRNEHNKIMHCPIQFLTNLK</sequence>
<name>A0ABD2LIK7_9BILA</name>
<evidence type="ECO:0000313" key="9">
    <source>
        <dbReference type="EMBL" id="KAL3115073.1"/>
    </source>
</evidence>
<dbReference type="AlphaFoldDB" id="A0ABD2LIK7"/>
<evidence type="ECO:0000259" key="8">
    <source>
        <dbReference type="Pfam" id="PF26085"/>
    </source>
</evidence>
<evidence type="ECO:0000256" key="2">
    <source>
        <dbReference type="ARBA" id="ARBA00004496"/>
    </source>
</evidence>
<dbReference type="PANTHER" id="PTHR15135">
    <property type="entry name" value="STAC"/>
    <property type="match status" value="1"/>
</dbReference>
<evidence type="ECO:0000313" key="10">
    <source>
        <dbReference type="Proteomes" id="UP001620626"/>
    </source>
</evidence>
<keyword evidence="5" id="KW-0677">Repeat</keyword>
<keyword evidence="6" id="KW-0862">Zinc</keyword>
<dbReference type="Proteomes" id="UP001620626">
    <property type="component" value="Unassembled WGS sequence"/>
</dbReference>
<proteinExistence type="predicted"/>